<sequence length="184" mass="21531">MIGNDVVDLNLAKTESNWQRKGFLEKQFTDFEINEILKSANPFLKVWLFWSMKEAAYKCYVQEYKKRFFAPKKFSCKIISDREGVVQIETKKYFINYLISGNYIVSVAKENRDLKMVSELFFIDKNESSTKIINDKLVSFFTDDTQLLKNDLGIPYLYQNNKKIDVSVSKSHHGNYGAFAFSTF</sequence>
<proteinExistence type="predicted"/>
<dbReference type="InterPro" id="IPR037143">
    <property type="entry name" value="4-PPantetheinyl_Trfase_dom_sf"/>
</dbReference>
<organism evidence="3 4">
    <name type="scientific">Polaribacter vadi</name>
    <dbReference type="NCBI Taxonomy" id="1774273"/>
    <lineage>
        <taxon>Bacteria</taxon>
        <taxon>Pseudomonadati</taxon>
        <taxon>Bacteroidota</taxon>
        <taxon>Flavobacteriia</taxon>
        <taxon>Flavobacteriales</taxon>
        <taxon>Flavobacteriaceae</taxon>
    </lineage>
</organism>
<reference evidence="4" key="1">
    <citation type="submission" date="2016-02" db="EMBL/GenBank/DDBJ databases">
        <authorList>
            <person name="Shin S.-K."/>
            <person name="Yi H."/>
            <person name="Kim E."/>
        </authorList>
    </citation>
    <scope>NUCLEOTIDE SEQUENCE [LARGE SCALE GENOMIC DNA]</scope>
    <source>
        <strain evidence="4">LPB0003</strain>
    </source>
</reference>
<dbReference type="GO" id="GO:0000287">
    <property type="term" value="F:magnesium ion binding"/>
    <property type="evidence" value="ECO:0007669"/>
    <property type="project" value="InterPro"/>
</dbReference>
<evidence type="ECO:0000256" key="1">
    <source>
        <dbReference type="ARBA" id="ARBA00022679"/>
    </source>
</evidence>
<name>A0A1B8TT25_9FLAO</name>
<dbReference type="RefSeq" id="WP_065319665.1">
    <property type="nucleotide sequence ID" value="NZ_CP017477.1"/>
</dbReference>
<comment type="caution">
    <text evidence="3">The sequence shown here is derived from an EMBL/GenBank/DDBJ whole genome shotgun (WGS) entry which is preliminary data.</text>
</comment>
<protein>
    <recommendedName>
        <fullName evidence="2">4'-phosphopantetheinyl transferase domain-containing protein</fullName>
    </recommendedName>
</protein>
<dbReference type="KEGG" id="pob:LPB03_11030"/>
<evidence type="ECO:0000313" key="3">
    <source>
        <dbReference type="EMBL" id="OBY62679.1"/>
    </source>
</evidence>
<dbReference type="Gene3D" id="3.90.470.20">
    <property type="entry name" value="4'-phosphopantetheinyl transferase domain"/>
    <property type="match status" value="1"/>
</dbReference>
<dbReference type="Proteomes" id="UP000092584">
    <property type="component" value="Unassembled WGS sequence"/>
</dbReference>
<feature type="domain" description="4'-phosphopantetheinyl transferase" evidence="2">
    <location>
        <begin position="2"/>
        <end position="107"/>
    </location>
</feature>
<dbReference type="SUPFAM" id="SSF56214">
    <property type="entry name" value="4'-phosphopantetheinyl transferase"/>
    <property type="match status" value="1"/>
</dbReference>
<keyword evidence="1" id="KW-0808">Transferase</keyword>
<evidence type="ECO:0000313" key="4">
    <source>
        <dbReference type="Proteomes" id="UP000092584"/>
    </source>
</evidence>
<dbReference type="AlphaFoldDB" id="A0A1B8TT25"/>
<dbReference type="Pfam" id="PF01648">
    <property type="entry name" value="ACPS"/>
    <property type="match status" value="1"/>
</dbReference>
<evidence type="ECO:0000259" key="2">
    <source>
        <dbReference type="Pfam" id="PF01648"/>
    </source>
</evidence>
<accession>A0A1B8TT25</accession>
<dbReference type="InterPro" id="IPR008278">
    <property type="entry name" value="4-PPantetheinyl_Trfase_dom"/>
</dbReference>
<dbReference type="GO" id="GO:0008897">
    <property type="term" value="F:holo-[acyl-carrier-protein] synthase activity"/>
    <property type="evidence" value="ECO:0007669"/>
    <property type="project" value="InterPro"/>
</dbReference>
<keyword evidence="4" id="KW-1185">Reference proteome</keyword>
<dbReference type="EMBL" id="LSFM01000023">
    <property type="protein sequence ID" value="OBY62679.1"/>
    <property type="molecule type" value="Genomic_DNA"/>
</dbReference>
<dbReference type="OrthoDB" id="663853at2"/>
<dbReference type="STRING" id="1774273.LPB03_11030"/>
<gene>
    <name evidence="3" type="ORF">LPB3_11040</name>
</gene>